<organism evidence="1 2">
    <name type="scientific">Puccinia sorghi</name>
    <dbReference type="NCBI Taxonomy" id="27349"/>
    <lineage>
        <taxon>Eukaryota</taxon>
        <taxon>Fungi</taxon>
        <taxon>Dikarya</taxon>
        <taxon>Basidiomycota</taxon>
        <taxon>Pucciniomycotina</taxon>
        <taxon>Pucciniomycetes</taxon>
        <taxon>Pucciniales</taxon>
        <taxon>Pucciniaceae</taxon>
        <taxon>Puccinia</taxon>
    </lineage>
</organism>
<sequence length="105" mass="11979">MDSDRDAVVSDAPERTRFLQLHPAIEEGIVDRLFSAFVHHRGSDTFHNSKVAEMQRFNDQLEMVSKRPIAQLWSYVIEGGPQMVARVARLKKTHPDGQSFSDVSR</sequence>
<reference evidence="1 2" key="1">
    <citation type="submission" date="2015-08" db="EMBL/GenBank/DDBJ databases">
        <title>Next Generation Sequencing and Analysis of the Genome of Puccinia sorghi L Schw, the Causal Agent of Maize Common Rust.</title>
        <authorList>
            <person name="Rochi L."/>
            <person name="Burguener G."/>
            <person name="Darino M."/>
            <person name="Turjanski A."/>
            <person name="Kreff E."/>
            <person name="Dieguez M.J."/>
            <person name="Sacco F."/>
        </authorList>
    </citation>
    <scope>NUCLEOTIDE SEQUENCE [LARGE SCALE GENOMIC DNA]</scope>
    <source>
        <strain evidence="1 2">RO10H11247</strain>
    </source>
</reference>
<evidence type="ECO:0000313" key="1">
    <source>
        <dbReference type="EMBL" id="KNZ61732.1"/>
    </source>
</evidence>
<comment type="caution">
    <text evidence="1">The sequence shown here is derived from an EMBL/GenBank/DDBJ whole genome shotgun (WGS) entry which is preliminary data.</text>
</comment>
<dbReference type="VEuPathDB" id="FungiDB:VP01_1365g2"/>
<dbReference type="AlphaFoldDB" id="A0A0L6VMB6"/>
<accession>A0A0L6VMB6</accession>
<dbReference type="Proteomes" id="UP000037035">
    <property type="component" value="Unassembled WGS sequence"/>
</dbReference>
<protein>
    <submittedName>
        <fullName evidence="1">Uncharacterized protein</fullName>
    </submittedName>
</protein>
<proteinExistence type="predicted"/>
<name>A0A0L6VMB6_9BASI</name>
<evidence type="ECO:0000313" key="2">
    <source>
        <dbReference type="Proteomes" id="UP000037035"/>
    </source>
</evidence>
<gene>
    <name evidence="1" type="ORF">VP01_1365g2</name>
</gene>
<dbReference type="EMBL" id="LAVV01004065">
    <property type="protein sequence ID" value="KNZ61732.1"/>
    <property type="molecule type" value="Genomic_DNA"/>
</dbReference>
<keyword evidence="2" id="KW-1185">Reference proteome</keyword>